<evidence type="ECO:0000259" key="9">
    <source>
        <dbReference type="PROSITE" id="PS50109"/>
    </source>
</evidence>
<dbReference type="GO" id="GO:0009927">
    <property type="term" value="F:histidine phosphotransfer kinase activity"/>
    <property type="evidence" value="ECO:0007669"/>
    <property type="project" value="TreeGrafter"/>
</dbReference>
<feature type="transmembrane region" description="Helical" evidence="8">
    <location>
        <begin position="281"/>
        <end position="301"/>
    </location>
</feature>
<evidence type="ECO:0000256" key="8">
    <source>
        <dbReference type="SAM" id="Phobius"/>
    </source>
</evidence>
<sequence>MSSFAPRPKIVRTSPKSEHNLENENQPALPAPVSTKHKSSTARQTFFADGRWRRVFKAFKHGTGYTNKQPEWTNSLLDVSDDGRGTTTSVDGGQQGDSGLEEDDVTWLSAKDNEDTLALVLVERDLSANSQASHNMTASQDNFTALAPPTNTLHPHHPLPNDRKYRLKGYEASVHEGRLTPWFWLRYRAFPWVQHAFMRFFYPQFDDRKVEAAYSGRVYESQKFLSFVCSTYLVISWAIALTLLPKHPETSDKVFYWAIASALTVPLPIMIFYDLPKRVPIFYQCFLLVSIWSWSAYLITFMQLCRYYGGGLPHFSCAGRDMLNLFYYMVALPVIALFGMGQQRLYATIAPIIMIITPSALFIPRKSAWARFALEHIFLQALLLYIHWRREILERNVYFFNKKVKDALLALHHTRVHQSRVEAARARSTSYIFHEVRQPLNAAFLAYQNLAASTIIKPEFKFEWDTLRIKLTSMSKLLNDVLDQKRMDAGKFEIVSRPYAFHSVIRQVHFSARMAAELKKQEVTVDLDPNIDMAARIATYHAQQKSDEEIYRKIRASPGEDGIVNGDETRLTQVLNNLITNATKFTPENGKIRIVTRLVSPVVSLATPRSSTSSLRAPGRPHSSPLLTPPEVRPQMAMGGGLGTGKWDEDPERLVIRIEVVDNGCGISPSDVKDRHLFSPYAQAGVGRFQGGSGSGLGLSLVRRIVKLMGGRMGVESTAGSGTTFWVELPFKVTSVDSSSILPPLLSSPKSSYTSSGTTNVPSAQGSTGTTQAVSAQGSTGTNAASLPLPLSPTTEPDASEPPQSNVHLLPTPKISDASAKPGAPSDFNKTDPPVKVGAGISALIVDDDPTSRGLLARLLKRLGCTVAEAENGKVALQKLGMNDAADASSSPEVFKEQRINFTSPAADILEDPLARHTVYPFDVIFLDNQMPVMTGIEVASALRLADRRDFVVGLTGEAHVSDQERFLGAGVDEVLSKPALESQLREVLQKARARQPKDQSPRHLTREHQPP</sequence>
<evidence type="ECO:0000313" key="12">
    <source>
        <dbReference type="Proteomes" id="UP000007148"/>
    </source>
</evidence>
<reference evidence="11 12" key="1">
    <citation type="journal article" date="2011" name="PLoS Pathog.">
        <title>Endophytic Life Strategies Decoded by Genome and Transcriptome Analyses of the Mutualistic Root Symbiont Piriformospora indica.</title>
        <authorList>
            <person name="Zuccaro A."/>
            <person name="Lahrmann U."/>
            <person name="Guldener U."/>
            <person name="Langen G."/>
            <person name="Pfiffi S."/>
            <person name="Biedenkopf D."/>
            <person name="Wong P."/>
            <person name="Samans B."/>
            <person name="Grimm C."/>
            <person name="Basiewicz M."/>
            <person name="Murat C."/>
            <person name="Martin F."/>
            <person name="Kogel K.H."/>
        </authorList>
    </citation>
    <scope>NUCLEOTIDE SEQUENCE [LARGE SCALE GENOMIC DNA]</scope>
    <source>
        <strain evidence="11 12">DSM 11827</strain>
    </source>
</reference>
<dbReference type="SUPFAM" id="SSF52172">
    <property type="entry name" value="CheY-like"/>
    <property type="match status" value="1"/>
</dbReference>
<dbReference type="PANTHER" id="PTHR43047">
    <property type="entry name" value="TWO-COMPONENT HISTIDINE PROTEIN KINASE"/>
    <property type="match status" value="1"/>
</dbReference>
<feature type="transmembrane region" description="Helical" evidence="8">
    <location>
        <begin position="345"/>
        <end position="363"/>
    </location>
</feature>
<feature type="region of interest" description="Disordered" evidence="7">
    <location>
        <begin position="747"/>
        <end position="833"/>
    </location>
</feature>
<dbReference type="InterPro" id="IPR036097">
    <property type="entry name" value="HisK_dim/P_sf"/>
</dbReference>
<evidence type="ECO:0000256" key="3">
    <source>
        <dbReference type="ARBA" id="ARBA00022553"/>
    </source>
</evidence>
<dbReference type="PROSITE" id="PS50110">
    <property type="entry name" value="RESPONSE_REGULATORY"/>
    <property type="match status" value="1"/>
</dbReference>
<evidence type="ECO:0000259" key="10">
    <source>
        <dbReference type="PROSITE" id="PS50110"/>
    </source>
</evidence>
<evidence type="ECO:0000313" key="11">
    <source>
        <dbReference type="EMBL" id="CCA71865.1"/>
    </source>
</evidence>
<comment type="caution">
    <text evidence="11">The sequence shown here is derived from an EMBL/GenBank/DDBJ whole genome shotgun (WGS) entry which is preliminary data.</text>
</comment>
<dbReference type="InterPro" id="IPR011006">
    <property type="entry name" value="CheY-like_superfamily"/>
</dbReference>
<dbReference type="Proteomes" id="UP000007148">
    <property type="component" value="Unassembled WGS sequence"/>
</dbReference>
<feature type="domain" description="Response regulatory" evidence="10">
    <location>
        <begin position="842"/>
        <end position="993"/>
    </location>
</feature>
<evidence type="ECO:0000256" key="5">
    <source>
        <dbReference type="ARBA" id="ARBA00022777"/>
    </source>
</evidence>
<dbReference type="PRINTS" id="PR00344">
    <property type="entry name" value="BCTRLSENSOR"/>
</dbReference>
<feature type="transmembrane region" description="Helical" evidence="8">
    <location>
        <begin position="224"/>
        <end position="243"/>
    </location>
</feature>
<evidence type="ECO:0000256" key="6">
    <source>
        <dbReference type="PROSITE-ProRule" id="PRU00169"/>
    </source>
</evidence>
<keyword evidence="4" id="KW-0808">Transferase</keyword>
<dbReference type="SMART" id="SM00448">
    <property type="entry name" value="REC"/>
    <property type="match status" value="1"/>
</dbReference>
<evidence type="ECO:0000256" key="7">
    <source>
        <dbReference type="SAM" id="MobiDB-lite"/>
    </source>
</evidence>
<dbReference type="GO" id="GO:0005886">
    <property type="term" value="C:plasma membrane"/>
    <property type="evidence" value="ECO:0007669"/>
    <property type="project" value="TreeGrafter"/>
</dbReference>
<feature type="region of interest" description="Disordered" evidence="7">
    <location>
        <begin position="987"/>
        <end position="1012"/>
    </location>
</feature>
<dbReference type="PROSITE" id="PS50109">
    <property type="entry name" value="HIS_KIN"/>
    <property type="match status" value="1"/>
</dbReference>
<name>G4TKM2_SERID</name>
<feature type="domain" description="Histidine kinase" evidence="9">
    <location>
        <begin position="431"/>
        <end position="733"/>
    </location>
</feature>
<feature type="modified residue" description="4-aspartylphosphate" evidence="6">
    <location>
        <position position="928"/>
    </location>
</feature>
<proteinExistence type="predicted"/>
<feature type="compositionally biased region" description="Polar residues" evidence="7">
    <location>
        <begin position="757"/>
        <end position="783"/>
    </location>
</feature>
<feature type="region of interest" description="Disordered" evidence="7">
    <location>
        <begin position="607"/>
        <end position="634"/>
    </location>
</feature>
<dbReference type="Gene3D" id="3.30.565.10">
    <property type="entry name" value="Histidine kinase-like ATPase, C-terminal domain"/>
    <property type="match status" value="1"/>
</dbReference>
<dbReference type="eggNOG" id="KOG0519">
    <property type="taxonomic scope" value="Eukaryota"/>
</dbReference>
<dbReference type="Pfam" id="PF02518">
    <property type="entry name" value="HATPase_c"/>
    <property type="match status" value="1"/>
</dbReference>
<dbReference type="OrthoDB" id="60033at2759"/>
<dbReference type="InterPro" id="IPR003661">
    <property type="entry name" value="HisK_dim/P_dom"/>
</dbReference>
<dbReference type="EC" id="2.7.13.3" evidence="2"/>
<keyword evidence="12" id="KW-1185">Reference proteome</keyword>
<dbReference type="Gene3D" id="1.10.287.130">
    <property type="match status" value="1"/>
</dbReference>
<dbReference type="SMART" id="SM00388">
    <property type="entry name" value="HisKA"/>
    <property type="match status" value="1"/>
</dbReference>
<evidence type="ECO:0000256" key="4">
    <source>
        <dbReference type="ARBA" id="ARBA00022679"/>
    </source>
</evidence>
<organism evidence="11 12">
    <name type="scientific">Serendipita indica (strain DSM 11827)</name>
    <name type="common">Root endophyte fungus</name>
    <name type="synonym">Piriformospora indica</name>
    <dbReference type="NCBI Taxonomy" id="1109443"/>
    <lineage>
        <taxon>Eukaryota</taxon>
        <taxon>Fungi</taxon>
        <taxon>Dikarya</taxon>
        <taxon>Basidiomycota</taxon>
        <taxon>Agaricomycotina</taxon>
        <taxon>Agaricomycetes</taxon>
        <taxon>Sebacinales</taxon>
        <taxon>Serendipitaceae</taxon>
        <taxon>Serendipita</taxon>
    </lineage>
</organism>
<feature type="region of interest" description="Disordered" evidence="7">
    <location>
        <begin position="63"/>
        <end position="101"/>
    </location>
</feature>
<dbReference type="AlphaFoldDB" id="G4TKM2"/>
<dbReference type="InterPro" id="IPR003594">
    <property type="entry name" value="HATPase_dom"/>
</dbReference>
<feature type="transmembrane region" description="Helical" evidence="8">
    <location>
        <begin position="255"/>
        <end position="275"/>
    </location>
</feature>
<dbReference type="HOGENOM" id="CLU_006108_0_0_1"/>
<feature type="transmembrane region" description="Helical" evidence="8">
    <location>
        <begin position="322"/>
        <end position="339"/>
    </location>
</feature>
<dbReference type="STRING" id="1109443.G4TKM2"/>
<dbReference type="InterPro" id="IPR005467">
    <property type="entry name" value="His_kinase_dom"/>
</dbReference>
<keyword evidence="8" id="KW-1133">Transmembrane helix</keyword>
<gene>
    <name evidence="11" type="ORF">PIIN_05800</name>
</gene>
<keyword evidence="5" id="KW-0418">Kinase</keyword>
<keyword evidence="3 6" id="KW-0597">Phosphoprotein</keyword>
<protein>
    <recommendedName>
        <fullName evidence="2">histidine kinase</fullName>
        <ecNumber evidence="2">2.7.13.3</ecNumber>
    </recommendedName>
</protein>
<keyword evidence="8" id="KW-0812">Transmembrane</keyword>
<dbReference type="SMART" id="SM00387">
    <property type="entry name" value="HATPase_c"/>
    <property type="match status" value="1"/>
</dbReference>
<dbReference type="CDD" id="cd17546">
    <property type="entry name" value="REC_hyHK_CKI1_RcsC-like"/>
    <property type="match status" value="1"/>
</dbReference>
<dbReference type="EMBL" id="CAFZ01000138">
    <property type="protein sequence ID" value="CCA71865.1"/>
    <property type="molecule type" value="Genomic_DNA"/>
</dbReference>
<evidence type="ECO:0000256" key="2">
    <source>
        <dbReference type="ARBA" id="ARBA00012438"/>
    </source>
</evidence>
<evidence type="ECO:0000256" key="1">
    <source>
        <dbReference type="ARBA" id="ARBA00000085"/>
    </source>
</evidence>
<feature type="compositionally biased region" description="Polar residues" evidence="7">
    <location>
        <begin position="64"/>
        <end position="77"/>
    </location>
</feature>
<keyword evidence="8" id="KW-0472">Membrane</keyword>
<dbReference type="InterPro" id="IPR004358">
    <property type="entry name" value="Sig_transdc_His_kin-like_C"/>
</dbReference>
<accession>G4TKM2</accession>
<dbReference type="Pfam" id="PF00072">
    <property type="entry name" value="Response_reg"/>
    <property type="match status" value="1"/>
</dbReference>
<feature type="compositionally biased region" description="Low complexity" evidence="7">
    <location>
        <begin position="784"/>
        <end position="795"/>
    </location>
</feature>
<dbReference type="InterPro" id="IPR001789">
    <property type="entry name" value="Sig_transdc_resp-reg_receiver"/>
</dbReference>
<dbReference type="InParanoid" id="G4TKM2"/>
<dbReference type="SUPFAM" id="SSF47384">
    <property type="entry name" value="Homodimeric domain of signal transducing histidine kinase"/>
    <property type="match status" value="1"/>
</dbReference>
<dbReference type="GO" id="GO:0000155">
    <property type="term" value="F:phosphorelay sensor kinase activity"/>
    <property type="evidence" value="ECO:0007669"/>
    <property type="project" value="InterPro"/>
</dbReference>
<comment type="catalytic activity">
    <reaction evidence="1">
        <text>ATP + protein L-histidine = ADP + protein N-phospho-L-histidine.</text>
        <dbReference type="EC" id="2.7.13.3"/>
    </reaction>
</comment>
<feature type="region of interest" description="Disordered" evidence="7">
    <location>
        <begin position="1"/>
        <end position="41"/>
    </location>
</feature>
<dbReference type="PANTHER" id="PTHR43047:SF66">
    <property type="entry name" value="HISKA"/>
    <property type="match status" value="1"/>
</dbReference>
<feature type="compositionally biased region" description="Low complexity" evidence="7">
    <location>
        <begin position="747"/>
        <end position="756"/>
    </location>
</feature>
<dbReference type="InterPro" id="IPR036890">
    <property type="entry name" value="HATPase_C_sf"/>
</dbReference>
<dbReference type="Gene3D" id="3.40.50.2300">
    <property type="match status" value="1"/>
</dbReference>
<dbReference type="SUPFAM" id="SSF55874">
    <property type="entry name" value="ATPase domain of HSP90 chaperone/DNA topoisomerase II/histidine kinase"/>
    <property type="match status" value="1"/>
</dbReference>